<sequence length="424" mass="47015">MEIIGPRALLCPTAIALCPPRHLLAAATAARGGNNSGGGAATAARGGNNSGGGGSWIDVFRLWRVDGEKDVGRPLKRVASIRDCDGPFHRLACEPDVDTTKVKLSGARRVSWSEEDGSSSSASLSFIMHDFNGMPKPLTVVDKKAPAVEFKDVIEPLAAGMRNELDPLIKDHVAKQRSSKLDLQHDTKGDSKDWEFIPSEEIASKLPDPSTDEMWNALILKPDKLTGLVMGLAFNNQYPNMLASAAYGETLNIHYVDYPSELATRGSKKLQTQMMFLEWHPFLPAILASTCDIGDPKIWDLRENSWKIRYQQDDKRKCICSEVHWNPSNPWMLAAASKDSFPMKVWPHFRGLHAVRLLPQMLMGQAIAGSWIRNGNRVVGLRLRLEFVRRSGASLSPPWHLFLLRILCSTKCQLKDALGRRGMK</sequence>
<dbReference type="PANTHER" id="PTHR13923">
    <property type="entry name" value="SEC31-RELATED PROTEIN"/>
    <property type="match status" value="1"/>
</dbReference>
<dbReference type="InterPro" id="IPR036322">
    <property type="entry name" value="WD40_repeat_dom_sf"/>
</dbReference>
<dbReference type="InterPro" id="IPR040251">
    <property type="entry name" value="SEC31-like"/>
</dbReference>
<dbReference type="EMBL" id="CAJGYO010000005">
    <property type="protein sequence ID" value="CAD6232407.1"/>
    <property type="molecule type" value="Genomic_DNA"/>
</dbReference>
<keyword evidence="1" id="KW-0813">Transport</keyword>
<dbReference type="GO" id="GO:0015031">
    <property type="term" value="P:protein transport"/>
    <property type="evidence" value="ECO:0007669"/>
    <property type="project" value="UniProtKB-KW"/>
</dbReference>
<comment type="caution">
    <text evidence="5">The sequence shown here is derived from an EMBL/GenBank/DDBJ whole genome shotgun (WGS) entry which is preliminary data.</text>
</comment>
<protein>
    <submittedName>
        <fullName evidence="5">Uncharacterized protein</fullName>
    </submittedName>
</protein>
<dbReference type="GO" id="GO:0007029">
    <property type="term" value="P:endoplasmic reticulum organization"/>
    <property type="evidence" value="ECO:0007669"/>
    <property type="project" value="TreeGrafter"/>
</dbReference>
<accession>A0A811NWJ1</accession>
<dbReference type="InterPro" id="IPR015943">
    <property type="entry name" value="WD40/YVTN_repeat-like_dom_sf"/>
</dbReference>
<dbReference type="PANTHER" id="PTHR13923:SF11">
    <property type="entry name" value="SECRETORY 31, ISOFORM D"/>
    <property type="match status" value="1"/>
</dbReference>
<keyword evidence="2" id="KW-0853">WD repeat</keyword>
<name>A0A811NWJ1_9POAL</name>
<dbReference type="GO" id="GO:0070971">
    <property type="term" value="C:endoplasmic reticulum exit site"/>
    <property type="evidence" value="ECO:0007669"/>
    <property type="project" value="TreeGrafter"/>
</dbReference>
<keyword evidence="6" id="KW-1185">Reference proteome</keyword>
<reference evidence="5" key="1">
    <citation type="submission" date="2020-10" db="EMBL/GenBank/DDBJ databases">
        <authorList>
            <person name="Han B."/>
            <person name="Lu T."/>
            <person name="Zhao Q."/>
            <person name="Huang X."/>
            <person name="Zhao Y."/>
        </authorList>
    </citation>
    <scope>NUCLEOTIDE SEQUENCE</scope>
</reference>
<evidence type="ECO:0000256" key="4">
    <source>
        <dbReference type="ARBA" id="ARBA00022927"/>
    </source>
</evidence>
<evidence type="ECO:0000256" key="2">
    <source>
        <dbReference type="ARBA" id="ARBA00022574"/>
    </source>
</evidence>
<dbReference type="SUPFAM" id="SSF50978">
    <property type="entry name" value="WD40 repeat-like"/>
    <property type="match status" value="1"/>
</dbReference>
<evidence type="ECO:0000313" key="5">
    <source>
        <dbReference type="EMBL" id="CAD6232407.1"/>
    </source>
</evidence>
<evidence type="ECO:0000256" key="3">
    <source>
        <dbReference type="ARBA" id="ARBA00022737"/>
    </source>
</evidence>
<keyword evidence="4" id="KW-0653">Protein transport</keyword>
<proteinExistence type="predicted"/>
<organism evidence="5 6">
    <name type="scientific">Miscanthus lutarioriparius</name>
    <dbReference type="NCBI Taxonomy" id="422564"/>
    <lineage>
        <taxon>Eukaryota</taxon>
        <taxon>Viridiplantae</taxon>
        <taxon>Streptophyta</taxon>
        <taxon>Embryophyta</taxon>
        <taxon>Tracheophyta</taxon>
        <taxon>Spermatophyta</taxon>
        <taxon>Magnoliopsida</taxon>
        <taxon>Liliopsida</taxon>
        <taxon>Poales</taxon>
        <taxon>Poaceae</taxon>
        <taxon>PACMAD clade</taxon>
        <taxon>Panicoideae</taxon>
        <taxon>Andropogonodae</taxon>
        <taxon>Andropogoneae</taxon>
        <taxon>Saccharinae</taxon>
        <taxon>Miscanthus</taxon>
    </lineage>
</organism>
<dbReference type="OrthoDB" id="1850764at2759"/>
<gene>
    <name evidence="5" type="ORF">NCGR_LOCUS22092</name>
</gene>
<evidence type="ECO:0000313" key="6">
    <source>
        <dbReference type="Proteomes" id="UP000604825"/>
    </source>
</evidence>
<dbReference type="GO" id="GO:0090110">
    <property type="term" value="P:COPII-coated vesicle cargo loading"/>
    <property type="evidence" value="ECO:0007669"/>
    <property type="project" value="TreeGrafter"/>
</dbReference>
<dbReference type="GO" id="GO:0005198">
    <property type="term" value="F:structural molecule activity"/>
    <property type="evidence" value="ECO:0007669"/>
    <property type="project" value="TreeGrafter"/>
</dbReference>
<dbReference type="Proteomes" id="UP000604825">
    <property type="component" value="Unassembled WGS sequence"/>
</dbReference>
<dbReference type="AlphaFoldDB" id="A0A811NWJ1"/>
<evidence type="ECO:0000256" key="1">
    <source>
        <dbReference type="ARBA" id="ARBA00022448"/>
    </source>
</evidence>
<dbReference type="Gene3D" id="2.130.10.10">
    <property type="entry name" value="YVTN repeat-like/Quinoprotein amine dehydrogenase"/>
    <property type="match status" value="1"/>
</dbReference>
<dbReference type="GO" id="GO:0030127">
    <property type="term" value="C:COPII vesicle coat"/>
    <property type="evidence" value="ECO:0007669"/>
    <property type="project" value="TreeGrafter"/>
</dbReference>
<keyword evidence="3" id="KW-0677">Repeat</keyword>